<dbReference type="PANTHER" id="PTHR43401">
    <property type="entry name" value="L-THREONINE 3-DEHYDROGENASE"/>
    <property type="match status" value="1"/>
</dbReference>
<protein>
    <submittedName>
        <fullName evidence="4">Uncharacterized protein</fullName>
    </submittedName>
</protein>
<dbReference type="PANTHER" id="PTHR43401:SF2">
    <property type="entry name" value="L-THREONINE 3-DEHYDROGENASE"/>
    <property type="match status" value="1"/>
</dbReference>
<dbReference type="EMBL" id="UINC01050281">
    <property type="protein sequence ID" value="SVB63050.1"/>
    <property type="molecule type" value="Genomic_DNA"/>
</dbReference>
<dbReference type="AlphaFoldDB" id="A0A382FJ84"/>
<gene>
    <name evidence="4" type="ORF">METZ01_LOCUS215904</name>
</gene>
<feature type="domain" description="Alcohol dehydrogenase-like C-terminal" evidence="2">
    <location>
        <begin position="171"/>
        <end position="228"/>
    </location>
</feature>
<dbReference type="InterPro" id="IPR013149">
    <property type="entry name" value="ADH-like_C"/>
</dbReference>
<keyword evidence="1" id="KW-0560">Oxidoreductase</keyword>
<feature type="domain" description="Alcohol dehydrogenase-like N-terminal" evidence="3">
    <location>
        <begin position="24"/>
        <end position="130"/>
    </location>
</feature>
<accession>A0A382FJ84</accession>
<evidence type="ECO:0000259" key="2">
    <source>
        <dbReference type="Pfam" id="PF00107"/>
    </source>
</evidence>
<dbReference type="InterPro" id="IPR050129">
    <property type="entry name" value="Zn_alcohol_dh"/>
</dbReference>
<evidence type="ECO:0000313" key="4">
    <source>
        <dbReference type="EMBL" id="SVB63050.1"/>
    </source>
</evidence>
<evidence type="ECO:0000259" key="3">
    <source>
        <dbReference type="Pfam" id="PF08240"/>
    </source>
</evidence>
<dbReference type="Pfam" id="PF08240">
    <property type="entry name" value="ADH_N"/>
    <property type="match status" value="1"/>
</dbReference>
<dbReference type="InterPro" id="IPR011032">
    <property type="entry name" value="GroES-like_sf"/>
</dbReference>
<evidence type="ECO:0000256" key="1">
    <source>
        <dbReference type="ARBA" id="ARBA00023002"/>
    </source>
</evidence>
<sequence>MKKAVIEGEGKAGLTDVADPVPRQDWVVVKVHTAPMCTEYKGFLGGYPSTTLGHEAAGEVVDVAQPGQVAVGDRVVVMPGYPCGICRLCLSGEYIHCEQMVDVSAFTEGGEGQATMAQYLLKPDWLLPKISDSISFDHGSLACCGLGPSFGALHRMEVTALDTVLITGLGPVGLGGVINAVYRGARVIAVDGQPWRAQRALDLGAEVVLAPDDTTLETIRDLTDGKGV</sequence>
<proteinExistence type="predicted"/>
<dbReference type="SUPFAM" id="SSF50129">
    <property type="entry name" value="GroES-like"/>
    <property type="match status" value="1"/>
</dbReference>
<name>A0A382FJ84_9ZZZZ</name>
<dbReference type="InterPro" id="IPR013154">
    <property type="entry name" value="ADH-like_N"/>
</dbReference>
<dbReference type="InterPro" id="IPR036291">
    <property type="entry name" value="NAD(P)-bd_dom_sf"/>
</dbReference>
<dbReference type="Gene3D" id="3.90.180.10">
    <property type="entry name" value="Medium-chain alcohol dehydrogenases, catalytic domain"/>
    <property type="match status" value="1"/>
</dbReference>
<organism evidence="4">
    <name type="scientific">marine metagenome</name>
    <dbReference type="NCBI Taxonomy" id="408172"/>
    <lineage>
        <taxon>unclassified sequences</taxon>
        <taxon>metagenomes</taxon>
        <taxon>ecological metagenomes</taxon>
    </lineage>
</organism>
<reference evidence="4" key="1">
    <citation type="submission" date="2018-05" db="EMBL/GenBank/DDBJ databases">
        <authorList>
            <person name="Lanie J.A."/>
            <person name="Ng W.-L."/>
            <person name="Kazmierczak K.M."/>
            <person name="Andrzejewski T.M."/>
            <person name="Davidsen T.M."/>
            <person name="Wayne K.J."/>
            <person name="Tettelin H."/>
            <person name="Glass J.I."/>
            <person name="Rusch D."/>
            <person name="Podicherti R."/>
            <person name="Tsui H.-C.T."/>
            <person name="Winkler M.E."/>
        </authorList>
    </citation>
    <scope>NUCLEOTIDE SEQUENCE</scope>
</reference>
<dbReference type="Pfam" id="PF00107">
    <property type="entry name" value="ADH_zinc_N"/>
    <property type="match status" value="1"/>
</dbReference>
<dbReference type="SUPFAM" id="SSF51735">
    <property type="entry name" value="NAD(P)-binding Rossmann-fold domains"/>
    <property type="match status" value="1"/>
</dbReference>
<feature type="non-terminal residue" evidence="4">
    <location>
        <position position="228"/>
    </location>
</feature>
<dbReference type="GO" id="GO:0016491">
    <property type="term" value="F:oxidoreductase activity"/>
    <property type="evidence" value="ECO:0007669"/>
    <property type="project" value="UniProtKB-KW"/>
</dbReference>